<gene>
    <name evidence="1" type="ORF">ACFQAU_04715</name>
</gene>
<organism evidence="1 2">
    <name type="scientific">Sulfitobacter profundi</name>
    <dbReference type="NCBI Taxonomy" id="2679961"/>
    <lineage>
        <taxon>Bacteria</taxon>
        <taxon>Pseudomonadati</taxon>
        <taxon>Pseudomonadota</taxon>
        <taxon>Alphaproteobacteria</taxon>
        <taxon>Rhodobacterales</taxon>
        <taxon>Roseobacteraceae</taxon>
        <taxon>Sulfitobacter</taxon>
    </lineage>
</organism>
<reference evidence="2" key="1">
    <citation type="journal article" date="2019" name="Int. J. Syst. Evol. Microbiol.">
        <title>The Global Catalogue of Microorganisms (GCM) 10K type strain sequencing project: providing services to taxonomists for standard genome sequencing and annotation.</title>
        <authorList>
            <consortium name="The Broad Institute Genomics Platform"/>
            <consortium name="The Broad Institute Genome Sequencing Center for Infectious Disease"/>
            <person name="Wu L."/>
            <person name="Ma J."/>
        </authorList>
    </citation>
    <scope>NUCLEOTIDE SEQUENCE [LARGE SCALE GENOMIC DNA]</scope>
    <source>
        <strain evidence="2">NBRC 111368</strain>
    </source>
</reference>
<sequence length="116" mass="12912">MHSIDYFNHHGQADPRKVAFILRTSITELAVAAGVDQEELQGPQMMSDETQNRLDNLVDVLNKVGPRFATPVMAYHWYRSEPLAGFDGQTAMQLVQAGKAQQVVEYIEAVGAGIFY</sequence>
<accession>A0ABW1YXU7</accession>
<evidence type="ECO:0000313" key="2">
    <source>
        <dbReference type="Proteomes" id="UP001596403"/>
    </source>
</evidence>
<proteinExistence type="predicted"/>
<dbReference type="RefSeq" id="WP_132446671.1">
    <property type="nucleotide sequence ID" value="NZ_JBHSWA010000001.1"/>
</dbReference>
<name>A0ABW1YXU7_9RHOB</name>
<dbReference type="Proteomes" id="UP001596403">
    <property type="component" value="Unassembled WGS sequence"/>
</dbReference>
<keyword evidence="2" id="KW-1185">Reference proteome</keyword>
<protein>
    <submittedName>
        <fullName evidence="1">Antitoxin Xre/MbcA/ParS toxin-binding domain-containing protein</fullName>
    </submittedName>
</protein>
<comment type="caution">
    <text evidence="1">The sequence shown here is derived from an EMBL/GenBank/DDBJ whole genome shotgun (WGS) entry which is preliminary data.</text>
</comment>
<dbReference type="EMBL" id="JBHSWA010000001">
    <property type="protein sequence ID" value="MFC6641156.1"/>
    <property type="molecule type" value="Genomic_DNA"/>
</dbReference>
<evidence type="ECO:0000313" key="1">
    <source>
        <dbReference type="EMBL" id="MFC6641156.1"/>
    </source>
</evidence>